<evidence type="ECO:0008006" key="4">
    <source>
        <dbReference type="Google" id="ProtNLM"/>
    </source>
</evidence>
<gene>
    <name evidence="2" type="ORF">CONCODRAFT_3291</name>
</gene>
<protein>
    <recommendedName>
        <fullName evidence="4">G-protein coupled receptors family 1 profile domain-containing protein</fullName>
    </recommendedName>
</protein>
<reference evidence="2 3" key="1">
    <citation type="journal article" date="2015" name="Genome Biol. Evol.">
        <title>Phylogenomic analyses indicate that early fungi evolved digesting cell walls of algal ancestors of land plants.</title>
        <authorList>
            <person name="Chang Y."/>
            <person name="Wang S."/>
            <person name="Sekimoto S."/>
            <person name="Aerts A.L."/>
            <person name="Choi C."/>
            <person name="Clum A."/>
            <person name="LaButti K.M."/>
            <person name="Lindquist E.A."/>
            <person name="Yee Ngan C."/>
            <person name="Ohm R.A."/>
            <person name="Salamov A.A."/>
            <person name="Grigoriev I.V."/>
            <person name="Spatafora J.W."/>
            <person name="Berbee M.L."/>
        </authorList>
    </citation>
    <scope>NUCLEOTIDE SEQUENCE [LARGE SCALE GENOMIC DNA]</scope>
    <source>
        <strain evidence="2 3">NRRL 28638</strain>
    </source>
</reference>
<feature type="transmembrane region" description="Helical" evidence="1">
    <location>
        <begin position="245"/>
        <end position="270"/>
    </location>
</feature>
<dbReference type="EMBL" id="KQ964432">
    <property type="protein sequence ID" value="KXN73731.1"/>
    <property type="molecule type" value="Genomic_DNA"/>
</dbReference>
<dbReference type="PROSITE" id="PS51257">
    <property type="entry name" value="PROKAR_LIPOPROTEIN"/>
    <property type="match status" value="1"/>
</dbReference>
<evidence type="ECO:0000313" key="2">
    <source>
        <dbReference type="EMBL" id="KXN73731.1"/>
    </source>
</evidence>
<evidence type="ECO:0000256" key="1">
    <source>
        <dbReference type="SAM" id="Phobius"/>
    </source>
</evidence>
<accession>A0A137PFL9</accession>
<organism evidence="2 3">
    <name type="scientific">Conidiobolus coronatus (strain ATCC 28846 / CBS 209.66 / NRRL 28638)</name>
    <name type="common">Delacroixia coronata</name>
    <dbReference type="NCBI Taxonomy" id="796925"/>
    <lineage>
        <taxon>Eukaryota</taxon>
        <taxon>Fungi</taxon>
        <taxon>Fungi incertae sedis</taxon>
        <taxon>Zoopagomycota</taxon>
        <taxon>Entomophthoromycotina</taxon>
        <taxon>Entomophthoromycetes</taxon>
        <taxon>Entomophthorales</taxon>
        <taxon>Ancylistaceae</taxon>
        <taxon>Conidiobolus</taxon>
    </lineage>
</organism>
<name>A0A137PFL9_CONC2</name>
<feature type="transmembrane region" description="Helical" evidence="1">
    <location>
        <begin position="116"/>
        <end position="136"/>
    </location>
</feature>
<dbReference type="AlphaFoldDB" id="A0A137PFL9"/>
<feature type="transmembrane region" description="Helical" evidence="1">
    <location>
        <begin position="6"/>
        <end position="32"/>
    </location>
</feature>
<sequence>MDLPNRIYLVLNPIGMACASLVLLSIITLALIDRQLANRMTVRLIAVIAFTDLLAHVGEFYAVENYDLQAGTSLCTFVNGFRLFSRTFYCFTNIAICFHLYRGLVLLKRSSWKFELYTWIATLAMVTIFTLIYWGLGAFTGVVARKRCTPGIDNYTLNIVFTVIQATVNMVTVIIGVFTTIVGHRSLNKWINTYANSRSYTGDDQNRFKSDRKKMAERSFLYPLSTLITLPFEAIFLYLTASGIYVFNLVTLMALSTGLSGVLTAIAFAIDPAAHKAFKSAYNKLTDKSRSHKTINDGMSENTSIIPLEQKV</sequence>
<feature type="transmembrane region" description="Helical" evidence="1">
    <location>
        <begin position="220"/>
        <end position="239"/>
    </location>
</feature>
<keyword evidence="3" id="KW-1185">Reference proteome</keyword>
<proteinExistence type="predicted"/>
<dbReference type="OrthoDB" id="2282627at2759"/>
<feature type="transmembrane region" description="Helical" evidence="1">
    <location>
        <begin position="44"/>
        <end position="63"/>
    </location>
</feature>
<keyword evidence="1" id="KW-0812">Transmembrane</keyword>
<feature type="transmembrane region" description="Helical" evidence="1">
    <location>
        <begin position="156"/>
        <end position="182"/>
    </location>
</feature>
<keyword evidence="1" id="KW-0472">Membrane</keyword>
<feature type="transmembrane region" description="Helical" evidence="1">
    <location>
        <begin position="83"/>
        <end position="104"/>
    </location>
</feature>
<dbReference type="Proteomes" id="UP000070444">
    <property type="component" value="Unassembled WGS sequence"/>
</dbReference>
<evidence type="ECO:0000313" key="3">
    <source>
        <dbReference type="Proteomes" id="UP000070444"/>
    </source>
</evidence>
<keyword evidence="1" id="KW-1133">Transmembrane helix</keyword>